<dbReference type="EMBL" id="JAAVMX010000005">
    <property type="protein sequence ID" value="KAF4508949.1"/>
    <property type="molecule type" value="Genomic_DNA"/>
</dbReference>
<dbReference type="SMART" id="SM00327">
    <property type="entry name" value="VWA"/>
    <property type="match status" value="1"/>
</dbReference>
<comment type="caution">
    <text evidence="4">The sequence shown here is derived from an EMBL/GenBank/DDBJ whole genome shotgun (WGS) entry which is preliminary data.</text>
</comment>
<feature type="compositionally biased region" description="Gly residues" evidence="1">
    <location>
        <begin position="723"/>
        <end position="767"/>
    </location>
</feature>
<dbReference type="InterPro" id="IPR002035">
    <property type="entry name" value="VWF_A"/>
</dbReference>
<reference evidence="4 5" key="1">
    <citation type="journal article" date="2020" name="Genome Biol. Evol.">
        <title>A new high-quality draft genome assembly of the Chinese cordyceps Ophiocordyceps sinensis.</title>
        <authorList>
            <person name="Shu R."/>
            <person name="Zhang J."/>
            <person name="Meng Q."/>
            <person name="Zhang H."/>
            <person name="Zhou G."/>
            <person name="Li M."/>
            <person name="Wu P."/>
            <person name="Zhao Y."/>
            <person name="Chen C."/>
            <person name="Qin Q."/>
        </authorList>
    </citation>
    <scope>NUCLEOTIDE SEQUENCE [LARGE SCALE GENOMIC DNA]</scope>
    <source>
        <strain evidence="4 5">IOZ07</strain>
    </source>
</reference>
<dbReference type="AlphaFoldDB" id="A0A8H4PR50"/>
<sequence length="968" mass="104180">MPNMFTPQLKPCGCFVVSELNRKFLPLIDTDAHATILSTSSRTTLTQTFVNPDNESRLDDVCYDFPLYDGVTVVSFACTVGDRKIKGVVKERRDARKIYEDATRRGKTAGLLEQSLRASDVFTASIGNVPAGHKVKIEITYLGELEHDAGADAVRLTIPTSIAPRYDGAQVLGTSHTGTGLIAAEGRGRISITVDAEMADGCCITNIHSPSHPISVNIGKTSTAASKPSSLQRASATLALGTSILEKDFVMMIAADGLGSPTAILETHPDSQRRALMTTLVPRFSLPVGKQEVVFVCDRSASMDGDIPNLVAALQVFLKSLPVGVRFNVCSFGSDFTFLWERSQIYDQDSLDEAVQHVKSFGADYGGTRIHEPLEETFKRRLTDMNLEVFLLTDGQIWEQNELFTMIDEHVAKSAGAIRLFTLGIGSSASSALIQGAARAGNGFAQMAAENERMDKKIIRMLKGALTPHINDYALEIKYEEPKDGEGSADDDDFEVVDVEPPKKTISLFDAQVKDEELEMTRAPTGDDSKPPALPRYLQTPFKIPMLFPFHRTTVYVMLSAETPSREIKSVVLMGTSAHGPLRLEVPVTKLAEKGTTIHQLAARKAIQELEENGGWVTHAKDSGGNLLSEQFKGQVDEMVRREGARLGVEHQVGGKWCSFVAVEEKECQGTTNDEKAEIVRRLDVGCAEDWESPRTMSSSSSPGGFRGGDARCLDSRSTGPSYRGGGRGGNIGGGRGGRGGNIGGGRGGGRGGNIWGGRGGGRGGGRFFRADESSGDSSSEEADEPRRKKADDSSSGRGGGRGGGGFLRADESSGDSSSEEADEPRSEKADDSSSGRGGDRFLRADDSSGDSSSEDDCDGEFAPSHLLTLASLQTFIGSWKWSPELETVLGVTQERAAEMKLPAESVGQTETLATLCAVVFLRKKMADQMDAWELMVKKAEGWLEEQTGETAADLEKMVEDAGLFDSA</sequence>
<evidence type="ECO:0000256" key="1">
    <source>
        <dbReference type="SAM" id="MobiDB-lite"/>
    </source>
</evidence>
<feature type="region of interest" description="Disordered" evidence="1">
    <location>
        <begin position="692"/>
        <end position="860"/>
    </location>
</feature>
<gene>
    <name evidence="4" type="ORF">G6O67_005267</name>
</gene>
<feature type="domain" description="VIT" evidence="3">
    <location>
        <begin position="11"/>
        <end position="143"/>
    </location>
</feature>
<dbReference type="InterPro" id="IPR013694">
    <property type="entry name" value="VIT"/>
</dbReference>
<dbReference type="Proteomes" id="UP000557566">
    <property type="component" value="Unassembled WGS sequence"/>
</dbReference>
<name>A0A8H4PR50_9HYPO</name>
<evidence type="ECO:0000313" key="4">
    <source>
        <dbReference type="EMBL" id="KAF4508949.1"/>
    </source>
</evidence>
<evidence type="ECO:0000259" key="3">
    <source>
        <dbReference type="PROSITE" id="PS51468"/>
    </source>
</evidence>
<dbReference type="PROSITE" id="PS50234">
    <property type="entry name" value="VWFA"/>
    <property type="match status" value="1"/>
</dbReference>
<dbReference type="PANTHER" id="PTHR45737">
    <property type="entry name" value="VON WILLEBRAND FACTOR A DOMAIN-CONTAINING PROTEIN 5A"/>
    <property type="match status" value="1"/>
</dbReference>
<dbReference type="OrthoDB" id="1729737at2759"/>
<evidence type="ECO:0000313" key="5">
    <source>
        <dbReference type="Proteomes" id="UP000557566"/>
    </source>
</evidence>
<dbReference type="PROSITE" id="PS51468">
    <property type="entry name" value="VIT"/>
    <property type="match status" value="1"/>
</dbReference>
<dbReference type="Pfam" id="PF13768">
    <property type="entry name" value="VWA_3"/>
    <property type="match status" value="1"/>
</dbReference>
<proteinExistence type="predicted"/>
<keyword evidence="5" id="KW-1185">Reference proteome</keyword>
<dbReference type="SMART" id="SM00609">
    <property type="entry name" value="VIT"/>
    <property type="match status" value="1"/>
</dbReference>
<feature type="compositionally biased region" description="Basic and acidic residues" evidence="1">
    <location>
        <begin position="824"/>
        <end position="847"/>
    </location>
</feature>
<feature type="domain" description="VWFA" evidence="2">
    <location>
        <begin position="292"/>
        <end position="470"/>
    </location>
</feature>
<organism evidence="4 5">
    <name type="scientific">Ophiocordyceps sinensis</name>
    <dbReference type="NCBI Taxonomy" id="72228"/>
    <lineage>
        <taxon>Eukaryota</taxon>
        <taxon>Fungi</taxon>
        <taxon>Dikarya</taxon>
        <taxon>Ascomycota</taxon>
        <taxon>Pezizomycotina</taxon>
        <taxon>Sordariomycetes</taxon>
        <taxon>Hypocreomycetidae</taxon>
        <taxon>Hypocreales</taxon>
        <taxon>Ophiocordycipitaceae</taxon>
        <taxon>Ophiocordyceps</taxon>
    </lineage>
</organism>
<dbReference type="PANTHER" id="PTHR45737:SF6">
    <property type="entry name" value="VON WILLEBRAND FACTOR A DOMAIN-CONTAINING PROTEIN 5A"/>
    <property type="match status" value="1"/>
</dbReference>
<dbReference type="SUPFAM" id="SSF53300">
    <property type="entry name" value="vWA-like"/>
    <property type="match status" value="1"/>
</dbReference>
<evidence type="ECO:0000259" key="2">
    <source>
        <dbReference type="PROSITE" id="PS50234"/>
    </source>
</evidence>
<feature type="compositionally biased region" description="Basic and acidic residues" evidence="1">
    <location>
        <begin position="785"/>
        <end position="795"/>
    </location>
</feature>
<accession>A0A8H4PR50</accession>
<feature type="compositionally biased region" description="Gly residues" evidence="1">
    <location>
        <begin position="797"/>
        <end position="807"/>
    </location>
</feature>
<dbReference type="InterPro" id="IPR036465">
    <property type="entry name" value="vWFA_dom_sf"/>
</dbReference>
<evidence type="ECO:0008006" key="6">
    <source>
        <dbReference type="Google" id="ProtNLM"/>
    </source>
</evidence>
<protein>
    <recommendedName>
        <fullName evidence="6">von Willebrand domain containing protein</fullName>
    </recommendedName>
</protein>
<dbReference type="Pfam" id="PF08487">
    <property type="entry name" value="VIT"/>
    <property type="match status" value="1"/>
</dbReference>
<dbReference type="Gene3D" id="3.40.50.410">
    <property type="entry name" value="von Willebrand factor, type A domain"/>
    <property type="match status" value="1"/>
</dbReference>